<evidence type="ECO:0000256" key="5">
    <source>
        <dbReference type="ARBA" id="ARBA00023085"/>
    </source>
</evidence>
<dbReference type="GO" id="GO:0030599">
    <property type="term" value="F:pectinesterase activity"/>
    <property type="evidence" value="ECO:0007669"/>
    <property type="project" value="UniProtKB-UniRule"/>
</dbReference>
<evidence type="ECO:0000256" key="2">
    <source>
        <dbReference type="ARBA" id="ARBA00006027"/>
    </source>
</evidence>
<organism evidence="9 10">
    <name type="scientific">Eucalyptus globulus</name>
    <name type="common">Tasmanian blue gum</name>
    <dbReference type="NCBI Taxonomy" id="34317"/>
    <lineage>
        <taxon>Eukaryota</taxon>
        <taxon>Viridiplantae</taxon>
        <taxon>Streptophyta</taxon>
        <taxon>Embryophyta</taxon>
        <taxon>Tracheophyta</taxon>
        <taxon>Spermatophyta</taxon>
        <taxon>Magnoliopsida</taxon>
        <taxon>eudicotyledons</taxon>
        <taxon>Gunneridae</taxon>
        <taxon>Pentapetalae</taxon>
        <taxon>rosids</taxon>
        <taxon>malvids</taxon>
        <taxon>Myrtales</taxon>
        <taxon>Myrtaceae</taxon>
        <taxon>Myrtoideae</taxon>
        <taxon>Eucalypteae</taxon>
        <taxon>Eucalyptus</taxon>
    </lineage>
</organism>
<evidence type="ECO:0000259" key="8">
    <source>
        <dbReference type="Pfam" id="PF01095"/>
    </source>
</evidence>
<feature type="domain" description="Pectinesterase catalytic" evidence="8">
    <location>
        <begin position="32"/>
        <end position="328"/>
    </location>
</feature>
<evidence type="ECO:0000256" key="3">
    <source>
        <dbReference type="ARBA" id="ARBA00007786"/>
    </source>
</evidence>
<evidence type="ECO:0000256" key="6">
    <source>
        <dbReference type="PROSITE-ProRule" id="PRU10040"/>
    </source>
</evidence>
<evidence type="ECO:0000313" key="9">
    <source>
        <dbReference type="EMBL" id="KAL3725334.1"/>
    </source>
</evidence>
<evidence type="ECO:0000256" key="4">
    <source>
        <dbReference type="ARBA" id="ARBA00022801"/>
    </source>
</evidence>
<sequence length="344" mass="37993">MMALKVLLMILFFPALMSGSQLLESPNIMQFDLLVAKDGSGNFTTINEAVAAAPVNSKTRFIIYIKEGEYMENVLVDITKTNLMFVGDGVGKTWIKGNRHNATGWDTFNSATVAIDGNGFLAARITIENFAGPKNGQAVALRSGSNQSAFYQCSFLGYQDTLYVHSKFQFYRDCEIYGTVDFVFGNARVVFQNCSLYARRPDENQGNVFTAQGRDDLAVLTGMSFIGCTFAAAPDLIPVQPLFQTFLGRPWRNFSTTVIMQSYIGDLVDPAGWSEFDGPRGLDTLFYGEYQNRGPGANTSGRVKWAGYHIISNSTVASQFTVESFIQGSQWLNDTGFPYYPGLN</sequence>
<dbReference type="PANTHER" id="PTHR31707">
    <property type="entry name" value="PECTINESTERASE"/>
    <property type="match status" value="1"/>
</dbReference>
<keyword evidence="5 7" id="KW-0063">Aspartyl esterase</keyword>
<dbReference type="InterPro" id="IPR011050">
    <property type="entry name" value="Pectin_lyase_fold/virulence"/>
</dbReference>
<evidence type="ECO:0000256" key="7">
    <source>
        <dbReference type="RuleBase" id="RU000589"/>
    </source>
</evidence>
<dbReference type="InterPro" id="IPR033131">
    <property type="entry name" value="Pectinesterase_Asp_AS"/>
</dbReference>
<protein>
    <recommendedName>
        <fullName evidence="7">Pectinesterase</fullName>
        <ecNumber evidence="7">3.1.1.11</ecNumber>
    </recommendedName>
</protein>
<dbReference type="EC" id="3.1.1.11" evidence="7"/>
<keyword evidence="10" id="KW-1185">Reference proteome</keyword>
<comment type="similarity">
    <text evidence="2">In the N-terminal section; belongs to the PMEI family.</text>
</comment>
<dbReference type="Proteomes" id="UP001634007">
    <property type="component" value="Unassembled WGS sequence"/>
</dbReference>
<dbReference type="EMBL" id="JBJKBG010000008">
    <property type="protein sequence ID" value="KAL3725334.1"/>
    <property type="molecule type" value="Genomic_DNA"/>
</dbReference>
<feature type="chain" id="PRO_5044528686" description="Pectinesterase" evidence="7">
    <location>
        <begin position="20"/>
        <end position="344"/>
    </location>
</feature>
<dbReference type="InterPro" id="IPR000070">
    <property type="entry name" value="Pectinesterase_cat"/>
</dbReference>
<comment type="similarity">
    <text evidence="3">In the C-terminal section; belongs to the pectinesterase family.</text>
</comment>
<dbReference type="Pfam" id="PF01095">
    <property type="entry name" value="Pectinesterase"/>
    <property type="match status" value="1"/>
</dbReference>
<gene>
    <name evidence="9" type="ORF">ACJRO7_030359</name>
</gene>
<dbReference type="GO" id="GO:0042545">
    <property type="term" value="P:cell wall modification"/>
    <property type="evidence" value="ECO:0007669"/>
    <property type="project" value="UniProtKB-UniRule"/>
</dbReference>
<accession>A0ABD3JGC5</accession>
<dbReference type="FunFam" id="2.160.20.10:FF:000001">
    <property type="entry name" value="Pectinesterase"/>
    <property type="match status" value="1"/>
</dbReference>
<proteinExistence type="inferred from homology"/>
<dbReference type="AlphaFoldDB" id="A0ABD3JGC5"/>
<feature type="signal peptide" evidence="7">
    <location>
        <begin position="1"/>
        <end position="19"/>
    </location>
</feature>
<comment type="catalytic activity">
    <reaction evidence="7">
        <text>[(1-&gt;4)-alpha-D-galacturonosyl methyl ester](n) + n H2O = [(1-&gt;4)-alpha-D-galacturonosyl](n) + n methanol + n H(+)</text>
        <dbReference type="Rhea" id="RHEA:22380"/>
        <dbReference type="Rhea" id="RHEA-COMP:14570"/>
        <dbReference type="Rhea" id="RHEA-COMP:14573"/>
        <dbReference type="ChEBI" id="CHEBI:15377"/>
        <dbReference type="ChEBI" id="CHEBI:15378"/>
        <dbReference type="ChEBI" id="CHEBI:17790"/>
        <dbReference type="ChEBI" id="CHEBI:140522"/>
        <dbReference type="ChEBI" id="CHEBI:140523"/>
        <dbReference type="EC" id="3.1.1.11"/>
    </reaction>
</comment>
<dbReference type="GO" id="GO:0045490">
    <property type="term" value="P:pectin catabolic process"/>
    <property type="evidence" value="ECO:0007669"/>
    <property type="project" value="UniProtKB-UniRule"/>
</dbReference>
<reference evidence="9 10" key="1">
    <citation type="submission" date="2024-11" db="EMBL/GenBank/DDBJ databases">
        <title>Chromosome-level genome assembly of Eucalyptus globulus Labill. provides insights into its genome evolution.</title>
        <authorList>
            <person name="Li X."/>
        </authorList>
    </citation>
    <scope>NUCLEOTIDE SEQUENCE [LARGE SCALE GENOMIC DNA]</scope>
    <source>
        <strain evidence="9">CL2024</strain>
        <tissue evidence="9">Fresh tender leaves</tissue>
    </source>
</reference>
<keyword evidence="4 7" id="KW-0378">Hydrolase</keyword>
<dbReference type="SUPFAM" id="SSF51126">
    <property type="entry name" value="Pectin lyase-like"/>
    <property type="match status" value="1"/>
</dbReference>
<evidence type="ECO:0000313" key="10">
    <source>
        <dbReference type="Proteomes" id="UP001634007"/>
    </source>
</evidence>
<comment type="pathway">
    <text evidence="1 7">Glycan metabolism; pectin degradation; 2-dehydro-3-deoxy-D-gluconate from pectin: step 1/5.</text>
</comment>
<feature type="active site" evidence="6">
    <location>
        <position position="181"/>
    </location>
</feature>
<dbReference type="InterPro" id="IPR012334">
    <property type="entry name" value="Pectin_lyas_fold"/>
</dbReference>
<name>A0ABD3JGC5_EUCGL</name>
<comment type="caution">
    <text evidence="9">The sequence shown here is derived from an EMBL/GenBank/DDBJ whole genome shotgun (WGS) entry which is preliminary data.</text>
</comment>
<evidence type="ECO:0000256" key="1">
    <source>
        <dbReference type="ARBA" id="ARBA00005184"/>
    </source>
</evidence>
<dbReference type="Gene3D" id="2.160.20.10">
    <property type="entry name" value="Single-stranded right-handed beta-helix, Pectin lyase-like"/>
    <property type="match status" value="1"/>
</dbReference>
<keyword evidence="7" id="KW-0732">Signal</keyword>
<dbReference type="PROSITE" id="PS00503">
    <property type="entry name" value="PECTINESTERASE_2"/>
    <property type="match status" value="1"/>
</dbReference>